<proteinExistence type="predicted"/>
<name>A0ABW2DHN1_9BACT</name>
<keyword evidence="1" id="KW-0732">Signal</keyword>
<feature type="signal peptide" evidence="1">
    <location>
        <begin position="1"/>
        <end position="27"/>
    </location>
</feature>
<evidence type="ECO:0000313" key="4">
    <source>
        <dbReference type="Proteomes" id="UP001596405"/>
    </source>
</evidence>
<reference evidence="4" key="1">
    <citation type="journal article" date="2019" name="Int. J. Syst. Evol. Microbiol.">
        <title>The Global Catalogue of Microorganisms (GCM) 10K type strain sequencing project: providing services to taxonomists for standard genome sequencing and annotation.</title>
        <authorList>
            <consortium name="The Broad Institute Genomics Platform"/>
            <consortium name="The Broad Institute Genome Sequencing Center for Infectious Disease"/>
            <person name="Wu L."/>
            <person name="Ma J."/>
        </authorList>
    </citation>
    <scope>NUCLEOTIDE SEQUENCE [LARGE SCALE GENOMIC DNA]</scope>
    <source>
        <strain evidence="4">CGMCC 4.7393</strain>
    </source>
</reference>
<dbReference type="InterPro" id="IPR026444">
    <property type="entry name" value="Secre_tail"/>
</dbReference>
<keyword evidence="4" id="KW-1185">Reference proteome</keyword>
<feature type="domain" description="Secretion system C-terminal sorting" evidence="2">
    <location>
        <begin position="360"/>
        <end position="431"/>
    </location>
</feature>
<accession>A0ABW2DHN1</accession>
<dbReference type="Pfam" id="PF18962">
    <property type="entry name" value="Por_Secre_tail"/>
    <property type="match status" value="1"/>
</dbReference>
<comment type="caution">
    <text evidence="3">The sequence shown here is derived from an EMBL/GenBank/DDBJ whole genome shotgun (WGS) entry which is preliminary data.</text>
</comment>
<dbReference type="EMBL" id="JBHSYQ010000001">
    <property type="protein sequence ID" value="MFC6996093.1"/>
    <property type="molecule type" value="Genomic_DNA"/>
</dbReference>
<dbReference type="SUPFAM" id="SSF63829">
    <property type="entry name" value="Calcium-dependent phosphotriesterase"/>
    <property type="match status" value="1"/>
</dbReference>
<gene>
    <name evidence="3" type="ORF">ACFQHR_00590</name>
</gene>
<dbReference type="Proteomes" id="UP001596405">
    <property type="component" value="Unassembled WGS sequence"/>
</dbReference>
<feature type="chain" id="PRO_5046596698" evidence="1">
    <location>
        <begin position="28"/>
        <end position="433"/>
    </location>
</feature>
<sequence>MKKTLQKLTLSVLAVGSLSLLSDAALAQGGKKPTYLHDTENTNGKGFFVKGVHSTESQGVVTDPAGRVWTISWYHGFYVVNPDGSEYKLPAAESGDLTYAEAPIAGVPYPHVSAIFTDAGQLESFHQTGRGLALAHDGNILVARGNVLYKLNYLTGEPIARWQAPSTNISSPSSDANGNIFLTSVTDNKNYIIKQSETNPSEFVVVMGETAFPGRTKEVVRSSAISKDGKTIYVPYDNRNNIDKYTSTDMVNWTLAGTIETASGSNAIVTGPNNVLWYITIATNPVLHFRDEKNATYNWSQAFGTEVGSNNIKGMSFTKGYDTLYIASGSLTGNIHRFITYDEVILSVRKDDVAKAVTAFPVPTAGQVTIEMPESIRRASTIQVTDLTGKNIAVRQTAVDRGASLDLRGLSAGTYLVVVNTAEGNIVRRVVKQ</sequence>
<dbReference type="RefSeq" id="WP_066625844.1">
    <property type="nucleotide sequence ID" value="NZ_JBHSYQ010000001.1"/>
</dbReference>
<dbReference type="Gene3D" id="2.115.10.20">
    <property type="entry name" value="Glycosyl hydrolase domain, family 43"/>
    <property type="match status" value="1"/>
</dbReference>
<evidence type="ECO:0000256" key="1">
    <source>
        <dbReference type="SAM" id="SignalP"/>
    </source>
</evidence>
<evidence type="ECO:0000259" key="2">
    <source>
        <dbReference type="Pfam" id="PF18962"/>
    </source>
</evidence>
<organism evidence="3 4">
    <name type="scientific">Rufibacter roseus</name>
    <dbReference type="NCBI Taxonomy" id="1567108"/>
    <lineage>
        <taxon>Bacteria</taxon>
        <taxon>Pseudomonadati</taxon>
        <taxon>Bacteroidota</taxon>
        <taxon>Cytophagia</taxon>
        <taxon>Cytophagales</taxon>
        <taxon>Hymenobacteraceae</taxon>
        <taxon>Rufibacter</taxon>
    </lineage>
</organism>
<dbReference type="NCBIfam" id="TIGR04183">
    <property type="entry name" value="Por_Secre_tail"/>
    <property type="match status" value="1"/>
</dbReference>
<evidence type="ECO:0000313" key="3">
    <source>
        <dbReference type="EMBL" id="MFC6996093.1"/>
    </source>
</evidence>
<protein>
    <submittedName>
        <fullName evidence="3">T9SS type A sorting domain-containing protein</fullName>
    </submittedName>
</protein>
<dbReference type="InterPro" id="IPR023296">
    <property type="entry name" value="Glyco_hydro_beta-prop_sf"/>
</dbReference>